<reference evidence="1" key="1">
    <citation type="submission" date="2023-02" db="EMBL/GenBank/DDBJ databases">
        <title>Genome of toxic invasive species Heracleum sosnowskyi carries increased number of genes despite the absence of recent whole-genome duplications.</title>
        <authorList>
            <person name="Schelkunov M."/>
            <person name="Shtratnikova V."/>
            <person name="Makarenko M."/>
            <person name="Klepikova A."/>
            <person name="Omelchenko D."/>
            <person name="Novikova G."/>
            <person name="Obukhova E."/>
            <person name="Bogdanov V."/>
            <person name="Penin A."/>
            <person name="Logacheva M."/>
        </authorList>
    </citation>
    <scope>NUCLEOTIDE SEQUENCE</scope>
    <source>
        <strain evidence="1">Hsosn_3</strain>
        <tissue evidence="1">Leaf</tissue>
    </source>
</reference>
<dbReference type="Proteomes" id="UP001237642">
    <property type="component" value="Unassembled WGS sequence"/>
</dbReference>
<organism evidence="1 2">
    <name type="scientific">Heracleum sosnowskyi</name>
    <dbReference type="NCBI Taxonomy" id="360622"/>
    <lineage>
        <taxon>Eukaryota</taxon>
        <taxon>Viridiplantae</taxon>
        <taxon>Streptophyta</taxon>
        <taxon>Embryophyta</taxon>
        <taxon>Tracheophyta</taxon>
        <taxon>Spermatophyta</taxon>
        <taxon>Magnoliopsida</taxon>
        <taxon>eudicotyledons</taxon>
        <taxon>Gunneridae</taxon>
        <taxon>Pentapetalae</taxon>
        <taxon>asterids</taxon>
        <taxon>campanulids</taxon>
        <taxon>Apiales</taxon>
        <taxon>Apiaceae</taxon>
        <taxon>Apioideae</taxon>
        <taxon>apioid superclade</taxon>
        <taxon>Tordylieae</taxon>
        <taxon>Tordyliinae</taxon>
        <taxon>Heracleum</taxon>
    </lineage>
</organism>
<gene>
    <name evidence="1" type="ORF">POM88_001639</name>
</gene>
<dbReference type="EMBL" id="JAUIZM010000001">
    <property type="protein sequence ID" value="KAK1402034.1"/>
    <property type="molecule type" value="Genomic_DNA"/>
</dbReference>
<keyword evidence="2" id="KW-1185">Reference proteome</keyword>
<dbReference type="AlphaFoldDB" id="A0AAD8N9T2"/>
<proteinExistence type="predicted"/>
<reference evidence="1" key="2">
    <citation type="submission" date="2023-05" db="EMBL/GenBank/DDBJ databases">
        <authorList>
            <person name="Schelkunov M.I."/>
        </authorList>
    </citation>
    <scope>NUCLEOTIDE SEQUENCE</scope>
    <source>
        <strain evidence="1">Hsosn_3</strain>
        <tissue evidence="1">Leaf</tissue>
    </source>
</reference>
<protein>
    <submittedName>
        <fullName evidence="1">Uncharacterized protein</fullName>
    </submittedName>
</protein>
<accession>A0AAD8N9T2</accession>
<name>A0AAD8N9T2_9APIA</name>
<evidence type="ECO:0000313" key="2">
    <source>
        <dbReference type="Proteomes" id="UP001237642"/>
    </source>
</evidence>
<sequence>MKDFYSCKFQVRPNEGMTVRLGGRLFQQYVDAFSTIEQSRLWWNCTGNQPSFLDQKQLQFYALIEIDKLLRSIGKSLKHFPQLPMPPISYLQSGTNNLVLDETSYNLMEMSEEFDMLFKNCNNEQLEVYNALYILWRRMKEVSSLFTVVADVVRRIYGRL</sequence>
<evidence type="ECO:0000313" key="1">
    <source>
        <dbReference type="EMBL" id="KAK1402034.1"/>
    </source>
</evidence>
<comment type="caution">
    <text evidence="1">The sequence shown here is derived from an EMBL/GenBank/DDBJ whole genome shotgun (WGS) entry which is preliminary data.</text>
</comment>